<comment type="subcellular location">
    <subcellularLocation>
        <location evidence="1">Membrane</location>
    </subcellularLocation>
</comment>
<dbReference type="WBParaSite" id="Pan_g20901.t1">
    <property type="protein sequence ID" value="Pan_g20901.t1"/>
    <property type="gene ID" value="Pan_g20901"/>
</dbReference>
<dbReference type="GO" id="GO:0046933">
    <property type="term" value="F:proton-transporting ATP synthase activity, rotational mechanism"/>
    <property type="evidence" value="ECO:0007669"/>
    <property type="project" value="InterPro"/>
</dbReference>
<evidence type="ECO:0000256" key="3">
    <source>
        <dbReference type="ARBA" id="ARBA00022448"/>
    </source>
</evidence>
<accession>A0A7E4ZVZ4</accession>
<dbReference type="InterPro" id="IPR026015">
    <property type="entry name" value="ATP_synth_OSCP/delta_N_sf"/>
</dbReference>
<evidence type="ECO:0000256" key="6">
    <source>
        <dbReference type="ARBA" id="ARBA00023136"/>
    </source>
</evidence>
<dbReference type="Gene3D" id="1.10.520.20">
    <property type="entry name" value="N-terminal domain of the delta subunit of the F1F0-ATP synthase"/>
    <property type="match status" value="1"/>
</dbReference>
<keyword evidence="4" id="KW-0375">Hydrogen ion transport</keyword>
<dbReference type="Proteomes" id="UP000492821">
    <property type="component" value="Unassembled WGS sequence"/>
</dbReference>
<dbReference type="GO" id="GO:0016020">
    <property type="term" value="C:membrane"/>
    <property type="evidence" value="ECO:0007669"/>
    <property type="project" value="UniProtKB-SubCell"/>
</dbReference>
<keyword evidence="7" id="KW-0066">ATP synthesis</keyword>
<evidence type="ECO:0000256" key="7">
    <source>
        <dbReference type="ARBA" id="ARBA00023310"/>
    </source>
</evidence>
<comment type="similarity">
    <text evidence="2">Belongs to the ATPase delta chain family.</text>
</comment>
<name>A0A7E4ZVZ4_PANRE</name>
<organism evidence="9 10">
    <name type="scientific">Panagrellus redivivus</name>
    <name type="common">Microworm</name>
    <dbReference type="NCBI Taxonomy" id="6233"/>
    <lineage>
        <taxon>Eukaryota</taxon>
        <taxon>Metazoa</taxon>
        <taxon>Ecdysozoa</taxon>
        <taxon>Nematoda</taxon>
        <taxon>Chromadorea</taxon>
        <taxon>Rhabditida</taxon>
        <taxon>Tylenchina</taxon>
        <taxon>Panagrolaimomorpha</taxon>
        <taxon>Panagrolaimoidea</taxon>
        <taxon>Panagrolaimidae</taxon>
        <taxon>Panagrellus</taxon>
    </lineage>
</organism>
<keyword evidence="6" id="KW-0472">Membrane</keyword>
<keyword evidence="5" id="KW-0406">Ion transport</keyword>
<dbReference type="PANTHER" id="PTHR11910">
    <property type="entry name" value="ATP SYNTHASE DELTA CHAIN"/>
    <property type="match status" value="1"/>
</dbReference>
<evidence type="ECO:0000256" key="5">
    <source>
        <dbReference type="ARBA" id="ARBA00023065"/>
    </source>
</evidence>
<evidence type="ECO:0000256" key="2">
    <source>
        <dbReference type="ARBA" id="ARBA00007046"/>
    </source>
</evidence>
<dbReference type="Pfam" id="PF00213">
    <property type="entry name" value="OSCP"/>
    <property type="match status" value="1"/>
</dbReference>
<reference evidence="9" key="1">
    <citation type="journal article" date="2013" name="Genetics">
        <title>The draft genome and transcriptome of Panagrellus redivivus are shaped by the harsh demands of a free-living lifestyle.</title>
        <authorList>
            <person name="Srinivasan J."/>
            <person name="Dillman A.R."/>
            <person name="Macchietto M.G."/>
            <person name="Heikkinen L."/>
            <person name="Lakso M."/>
            <person name="Fracchia K.M."/>
            <person name="Antoshechkin I."/>
            <person name="Mortazavi A."/>
            <person name="Wong G."/>
            <person name="Sternberg P.W."/>
        </authorList>
    </citation>
    <scope>NUCLEOTIDE SEQUENCE [LARGE SCALE GENOMIC DNA]</scope>
    <source>
        <strain evidence="9">MT8872</strain>
    </source>
</reference>
<sequence>MAANMMLKRGLSMSSVVAAQVVKTPVQVHGVEGRYASALYTAAYKQKSLETVEKDLQQVKNLYQSNKQFKEFVLNPTTKANARKAAVAAITKSLGVGNETSNLVTVLAENGRLAKLEAVINSFETIMRAHKGELFVEVTSAEPLAKKHTTALTDALSKFATSGQKLHVTFNVKPNIIGGLVVTIGDKYVDLSIASKIKKYTESLESAI</sequence>
<reference evidence="10" key="2">
    <citation type="submission" date="2020-10" db="UniProtKB">
        <authorList>
            <consortium name="WormBaseParasite"/>
        </authorList>
    </citation>
    <scope>IDENTIFICATION</scope>
</reference>
<evidence type="ECO:0000313" key="9">
    <source>
        <dbReference type="Proteomes" id="UP000492821"/>
    </source>
</evidence>
<evidence type="ECO:0000313" key="10">
    <source>
        <dbReference type="WBParaSite" id="Pan_g20901.t1"/>
    </source>
</evidence>
<keyword evidence="3" id="KW-0813">Transport</keyword>
<evidence type="ECO:0000256" key="1">
    <source>
        <dbReference type="ARBA" id="ARBA00004370"/>
    </source>
</evidence>
<dbReference type="SUPFAM" id="SSF47928">
    <property type="entry name" value="N-terminal domain of the delta subunit of the F1F0-ATP synthase"/>
    <property type="match status" value="1"/>
</dbReference>
<dbReference type="InterPro" id="IPR000711">
    <property type="entry name" value="ATPase_OSCP/dsu"/>
</dbReference>
<dbReference type="NCBIfam" id="TIGR01145">
    <property type="entry name" value="ATP_synt_delta"/>
    <property type="match status" value="1"/>
</dbReference>
<dbReference type="AlphaFoldDB" id="A0A7E4ZVZ4"/>
<evidence type="ECO:0000256" key="8">
    <source>
        <dbReference type="ARBA" id="ARBA00033369"/>
    </source>
</evidence>
<evidence type="ECO:0000256" key="4">
    <source>
        <dbReference type="ARBA" id="ARBA00022781"/>
    </source>
</evidence>
<protein>
    <recommendedName>
        <fullName evidence="8">Oligomycin sensitivity conferral protein</fullName>
    </recommendedName>
</protein>
<dbReference type="PRINTS" id="PR00125">
    <property type="entry name" value="ATPASEDELTA"/>
</dbReference>
<keyword evidence="9" id="KW-1185">Reference proteome</keyword>
<proteinExistence type="inferred from homology"/>
<dbReference type="HAMAP" id="MF_01416">
    <property type="entry name" value="ATP_synth_delta_bact"/>
    <property type="match status" value="1"/>
</dbReference>